<feature type="region of interest" description="Disordered" evidence="2">
    <location>
        <begin position="196"/>
        <end position="225"/>
    </location>
</feature>
<dbReference type="Proteomes" id="UP000664859">
    <property type="component" value="Unassembled WGS sequence"/>
</dbReference>
<feature type="coiled-coil region" evidence="1">
    <location>
        <begin position="234"/>
        <end position="261"/>
    </location>
</feature>
<evidence type="ECO:0008006" key="5">
    <source>
        <dbReference type="Google" id="ProtNLM"/>
    </source>
</evidence>
<accession>A0A836CEJ5</accession>
<keyword evidence="4" id="KW-1185">Reference proteome</keyword>
<dbReference type="OrthoDB" id="4983at2759"/>
<evidence type="ECO:0000313" key="4">
    <source>
        <dbReference type="Proteomes" id="UP000664859"/>
    </source>
</evidence>
<evidence type="ECO:0000256" key="2">
    <source>
        <dbReference type="SAM" id="MobiDB-lite"/>
    </source>
</evidence>
<protein>
    <recommendedName>
        <fullName evidence="5">PDZ domain-containing protein</fullName>
    </recommendedName>
</protein>
<dbReference type="InterPro" id="IPR036034">
    <property type="entry name" value="PDZ_sf"/>
</dbReference>
<dbReference type="Pfam" id="PF01722">
    <property type="entry name" value="BolA"/>
    <property type="match status" value="1"/>
</dbReference>
<dbReference type="SUPFAM" id="SSF50156">
    <property type="entry name" value="PDZ domain-like"/>
    <property type="match status" value="1"/>
</dbReference>
<reference evidence="3" key="1">
    <citation type="submission" date="2021-02" db="EMBL/GenBank/DDBJ databases">
        <title>First Annotated Genome of the Yellow-green Alga Tribonema minus.</title>
        <authorList>
            <person name="Mahan K.M."/>
        </authorList>
    </citation>
    <scope>NUCLEOTIDE SEQUENCE</scope>
    <source>
        <strain evidence="3">UTEX B ZZ1240</strain>
    </source>
</reference>
<dbReference type="CDD" id="cd00136">
    <property type="entry name" value="PDZ_canonical"/>
    <property type="match status" value="1"/>
</dbReference>
<dbReference type="InterPro" id="IPR036065">
    <property type="entry name" value="BolA-like_sf"/>
</dbReference>
<sequence length="438" mass="47188">MAPKIPRPLTLASIPSSTPISSFSTVCGICSRCVKYNLHSTPTLMPKITIPSAWQQAQQADFAAANSINDTAAPALTVRELQSISLSGGTNRGTSKLRVGDVLIAVNDTSLQGLDFEAAVAAVSNSNSSEERVLTFLRPHQNQRRDSRPASAPQENAAAYAAGVGGIVLGDQQHQSGTDRLSRTLDVLDVAGAKKRKRNRGLARQLSATSKQGLGGDSAQSGNALPGNVLAEQFAALRLQKQRLETERREEKERAEREQRALIEAQAPWKHPLLDKLESSLGDSAALRPLAVRSAAAAAADREAKKRDTCWSDLIGPKPANRTPQDVPRSHFRVLVVSTEFQGRQQLQRLGMVHDAITAALAPEVPDTAPLQRLRGFSWVGRNVAALPHLSTRPLAIGLSEHICMLMQGANRLNAHCRILHQPSQPAVTDRNVLGPLL</sequence>
<dbReference type="AlphaFoldDB" id="A0A836CEJ5"/>
<name>A0A836CEJ5_9STRA</name>
<evidence type="ECO:0000256" key="1">
    <source>
        <dbReference type="SAM" id="Coils"/>
    </source>
</evidence>
<evidence type="ECO:0000313" key="3">
    <source>
        <dbReference type="EMBL" id="KAG5183565.1"/>
    </source>
</evidence>
<dbReference type="SUPFAM" id="SSF82657">
    <property type="entry name" value="BolA-like"/>
    <property type="match status" value="1"/>
</dbReference>
<comment type="caution">
    <text evidence="3">The sequence shown here is derived from an EMBL/GenBank/DDBJ whole genome shotgun (WGS) entry which is preliminary data.</text>
</comment>
<gene>
    <name evidence="3" type="ORF">JKP88DRAFT_245202</name>
</gene>
<dbReference type="EMBL" id="JAFCMP010000201">
    <property type="protein sequence ID" value="KAG5183565.1"/>
    <property type="molecule type" value="Genomic_DNA"/>
</dbReference>
<dbReference type="Gene3D" id="2.30.42.10">
    <property type="match status" value="1"/>
</dbReference>
<organism evidence="3 4">
    <name type="scientific">Tribonema minus</name>
    <dbReference type="NCBI Taxonomy" id="303371"/>
    <lineage>
        <taxon>Eukaryota</taxon>
        <taxon>Sar</taxon>
        <taxon>Stramenopiles</taxon>
        <taxon>Ochrophyta</taxon>
        <taxon>PX clade</taxon>
        <taxon>Xanthophyceae</taxon>
        <taxon>Tribonematales</taxon>
        <taxon>Tribonemataceae</taxon>
        <taxon>Tribonema</taxon>
    </lineage>
</organism>
<dbReference type="InterPro" id="IPR002634">
    <property type="entry name" value="BolA"/>
</dbReference>
<proteinExistence type="predicted"/>
<feature type="compositionally biased region" description="Polar residues" evidence="2">
    <location>
        <begin position="206"/>
        <end position="223"/>
    </location>
</feature>
<keyword evidence="1" id="KW-0175">Coiled coil</keyword>